<dbReference type="AlphaFoldDB" id="A0A367RF93"/>
<protein>
    <submittedName>
        <fullName evidence="1">Uncharacterized protein</fullName>
    </submittedName>
</protein>
<evidence type="ECO:0000313" key="1">
    <source>
        <dbReference type="EMBL" id="RCJ35206.1"/>
    </source>
</evidence>
<name>A0A367RF93_NOSPU</name>
<comment type="caution">
    <text evidence="1">The sequence shown here is derived from an EMBL/GenBank/DDBJ whole genome shotgun (WGS) entry which is preliminary data.</text>
</comment>
<reference evidence="1 2" key="1">
    <citation type="submission" date="2016-04" db="EMBL/GenBank/DDBJ databases">
        <authorList>
            <person name="Evans L.H."/>
            <person name="Alamgir A."/>
            <person name="Owens N."/>
            <person name="Weber N.D."/>
            <person name="Virtaneva K."/>
            <person name="Barbian K."/>
            <person name="Babar A."/>
            <person name="Rosenke K."/>
        </authorList>
    </citation>
    <scope>NUCLEOTIDE SEQUENCE [LARGE SCALE GENOMIC DNA]</scope>
    <source>
        <strain evidence="1">NIES-2108</strain>
    </source>
</reference>
<accession>A0A367RF93</accession>
<gene>
    <name evidence="1" type="ORF">A6769_19150</name>
</gene>
<evidence type="ECO:0000313" key="2">
    <source>
        <dbReference type="Proteomes" id="UP000252085"/>
    </source>
</evidence>
<dbReference type="Proteomes" id="UP000252085">
    <property type="component" value="Unassembled WGS sequence"/>
</dbReference>
<organism evidence="1 2">
    <name type="scientific">Nostoc punctiforme NIES-2108</name>
    <dbReference type="NCBI Taxonomy" id="1356359"/>
    <lineage>
        <taxon>Bacteria</taxon>
        <taxon>Bacillati</taxon>
        <taxon>Cyanobacteriota</taxon>
        <taxon>Cyanophyceae</taxon>
        <taxon>Nostocales</taxon>
        <taxon>Nostocaceae</taxon>
        <taxon>Nostoc</taxon>
    </lineage>
</organism>
<proteinExistence type="predicted"/>
<dbReference type="EMBL" id="LXQE01000152">
    <property type="protein sequence ID" value="RCJ35206.1"/>
    <property type="molecule type" value="Genomic_DNA"/>
</dbReference>
<sequence length="81" mass="9489">MKSQICWYLPHPFNQKILHLRLSPQDPWQPYTSFPEYCLPDYEIKAGSKGYHTMQVLLAQGWELVPSNFGTSLSDYWPLEA</sequence>